<dbReference type="Pfam" id="PF00703">
    <property type="entry name" value="Glyco_hydro_2"/>
    <property type="match status" value="1"/>
</dbReference>
<dbReference type="Gene3D" id="2.60.120.260">
    <property type="entry name" value="Galactose-binding domain-like"/>
    <property type="match status" value="1"/>
</dbReference>
<evidence type="ECO:0000256" key="3">
    <source>
        <dbReference type="ARBA" id="ARBA00023295"/>
    </source>
</evidence>
<dbReference type="RefSeq" id="WP_169670748.1">
    <property type="nucleotide sequence ID" value="NZ_JABBHF010000002.1"/>
</dbReference>
<keyword evidence="2" id="KW-0378">Hydrolase</keyword>
<gene>
    <name evidence="8" type="ORF">HHX25_04910</name>
</gene>
<feature type="domain" description="Glycosyl hydrolases family 2 sugar binding" evidence="7">
    <location>
        <begin position="80"/>
        <end position="155"/>
    </location>
</feature>
<dbReference type="PANTHER" id="PTHR42732:SF1">
    <property type="entry name" value="BETA-MANNOSIDASE"/>
    <property type="match status" value="1"/>
</dbReference>
<feature type="chain" id="PRO_5046796736" description="Beta-galactosidase" evidence="4">
    <location>
        <begin position="31"/>
        <end position="855"/>
    </location>
</feature>
<dbReference type="Pfam" id="PF02836">
    <property type="entry name" value="Glyco_hydro_2_C"/>
    <property type="match status" value="1"/>
</dbReference>
<feature type="domain" description="Glycoside hydrolase family 2 immunoglobulin-like beta-sandwich" evidence="5">
    <location>
        <begin position="186"/>
        <end position="289"/>
    </location>
</feature>
<proteinExistence type="inferred from homology"/>
<dbReference type="Gene3D" id="3.20.20.80">
    <property type="entry name" value="Glycosidases"/>
    <property type="match status" value="1"/>
</dbReference>
<evidence type="ECO:0000259" key="6">
    <source>
        <dbReference type="Pfam" id="PF02836"/>
    </source>
</evidence>
<dbReference type="Pfam" id="PF02837">
    <property type="entry name" value="Glyco_hydro_2_N"/>
    <property type="match status" value="1"/>
</dbReference>
<evidence type="ECO:0000256" key="1">
    <source>
        <dbReference type="ARBA" id="ARBA00007401"/>
    </source>
</evidence>
<comment type="caution">
    <text evidence="8">The sequence shown here is derived from an EMBL/GenBank/DDBJ whole genome shotgun (WGS) entry which is preliminary data.</text>
</comment>
<dbReference type="InterPro" id="IPR036156">
    <property type="entry name" value="Beta-gal/glucu_dom_sf"/>
</dbReference>
<dbReference type="SUPFAM" id="SSF49785">
    <property type="entry name" value="Galactose-binding domain-like"/>
    <property type="match status" value="1"/>
</dbReference>
<reference evidence="8 9" key="1">
    <citation type="submission" date="2020-04" db="EMBL/GenBank/DDBJ databases">
        <title>A Flavivirga sp. nov.</title>
        <authorList>
            <person name="Sun X."/>
        </authorList>
    </citation>
    <scope>NUCLEOTIDE SEQUENCE [LARGE SCALE GENOMIC DNA]</scope>
    <source>
        <strain evidence="8 9">Y03</strain>
    </source>
</reference>
<comment type="similarity">
    <text evidence="1">Belongs to the glycosyl hydrolase 2 family.</text>
</comment>
<dbReference type="InterPro" id="IPR008979">
    <property type="entry name" value="Galactose-bd-like_sf"/>
</dbReference>
<dbReference type="InterPro" id="IPR006102">
    <property type="entry name" value="Ig-like_GH2"/>
</dbReference>
<protein>
    <recommendedName>
        <fullName evidence="10">Beta-galactosidase</fullName>
    </recommendedName>
</protein>
<feature type="signal peptide" evidence="4">
    <location>
        <begin position="1"/>
        <end position="30"/>
    </location>
</feature>
<evidence type="ECO:0008006" key="10">
    <source>
        <dbReference type="Google" id="ProtNLM"/>
    </source>
</evidence>
<dbReference type="SUPFAM" id="SSF49303">
    <property type="entry name" value="beta-Galactosidase/glucuronidase domain"/>
    <property type="match status" value="1"/>
</dbReference>
<feature type="domain" description="Glycoside hydrolase family 2 catalytic" evidence="6">
    <location>
        <begin position="293"/>
        <end position="543"/>
    </location>
</feature>
<evidence type="ECO:0000313" key="9">
    <source>
        <dbReference type="Proteomes" id="UP000746690"/>
    </source>
</evidence>
<keyword evidence="4" id="KW-0732">Signal</keyword>
<dbReference type="InterPro" id="IPR006103">
    <property type="entry name" value="Glyco_hydro_2_cat"/>
</dbReference>
<evidence type="ECO:0000313" key="8">
    <source>
        <dbReference type="EMBL" id="NMH86833.1"/>
    </source>
</evidence>
<dbReference type="InterPro" id="IPR017853">
    <property type="entry name" value="GH"/>
</dbReference>
<evidence type="ECO:0000256" key="2">
    <source>
        <dbReference type="ARBA" id="ARBA00022801"/>
    </source>
</evidence>
<dbReference type="PANTHER" id="PTHR42732">
    <property type="entry name" value="BETA-GALACTOSIDASE"/>
    <property type="match status" value="1"/>
</dbReference>
<dbReference type="SUPFAM" id="SSF51445">
    <property type="entry name" value="(Trans)glycosidases"/>
    <property type="match status" value="1"/>
</dbReference>
<dbReference type="InterPro" id="IPR013783">
    <property type="entry name" value="Ig-like_fold"/>
</dbReference>
<dbReference type="InterPro" id="IPR051913">
    <property type="entry name" value="GH2_Domain-Containing"/>
</dbReference>
<dbReference type="Proteomes" id="UP000746690">
    <property type="component" value="Unassembled WGS sequence"/>
</dbReference>
<dbReference type="Gene3D" id="2.60.40.10">
    <property type="entry name" value="Immunoglobulins"/>
    <property type="match status" value="1"/>
</dbReference>
<evidence type="ECO:0000259" key="7">
    <source>
        <dbReference type="Pfam" id="PF02837"/>
    </source>
</evidence>
<keyword evidence="9" id="KW-1185">Reference proteome</keyword>
<organism evidence="8 9">
    <name type="scientific">Flavivirga algicola</name>
    <dbReference type="NCBI Taxonomy" id="2729136"/>
    <lineage>
        <taxon>Bacteria</taxon>
        <taxon>Pseudomonadati</taxon>
        <taxon>Bacteroidota</taxon>
        <taxon>Flavobacteriia</taxon>
        <taxon>Flavobacteriales</taxon>
        <taxon>Flavobacteriaceae</taxon>
        <taxon>Flavivirga</taxon>
    </lineage>
</organism>
<accession>A0ABX1RVN8</accession>
<dbReference type="InterPro" id="IPR006101">
    <property type="entry name" value="Glyco_hydro_2"/>
</dbReference>
<evidence type="ECO:0000256" key="4">
    <source>
        <dbReference type="SAM" id="SignalP"/>
    </source>
</evidence>
<dbReference type="InterPro" id="IPR006104">
    <property type="entry name" value="Glyco_hydro_2_N"/>
</dbReference>
<dbReference type="EMBL" id="JABBHF010000002">
    <property type="protein sequence ID" value="NMH86833.1"/>
    <property type="molecule type" value="Genomic_DNA"/>
</dbReference>
<sequence length="855" mass="97301">MKFSFFRKITKILITLSMALVMGSTMFVHSQESEFSKYNYLKQTLSLNGDWQFADSTQVKGNNWDVLPVPSSWNTFTEYADYIGDAWYKKTISVPKNWSGKRIFLKFDAVYDIADVWCNEHYLGQHVGGYTPFEFDISPYISAGEKGVIKVKVNNEHVVGAWFQWGGINRGVHLIAHDALRLIRQKIEPVLDVVTGTAQVKLKVTVENTSDLDKSVLIRGTIKELDDVAFRLTGNVKAGTTTTLTNNIFLNTSQTRLWHFDDPQLYHLETVLFNNTEAIDVLQAHFGIRHINMKPDGLYLNGEKVRLMGYNRVHDHRAYGNTEPEHLVKSDIDMMKRSGANFSRIMHAPSSPELLDYCDKVGYLIWAEIPMWQTVYRVPMNNKEDAEIAKQLYPGNALKEMIQRDWNHPSIIGWSPGNELRAEASLYVETMKPLVKALDVTRPYANIHDAGFDKFSEGGYKNIDRHNVDAILMNKYGGTENKIKSVLKQHELVPELPIFYSEYGEKRDESLNFMVDFKPLWERLGKEPYVIGGAHWTFNDYRSYFKKTPPSQNRDWGIVDIWRNPKTLYYHMSEINAPVHDINVVFSKKEARVNIIPRGVLEIPSFTLRGYSWVYEILDENGLTVSGKIYNLPEIKPGTESFSETIELGGSKGKTLVVSILSNNGYAVAESRFDMITQEELPLPTFTTPKDPEIRKVLPLDKSFMVGVTSLEGDKGLEVEYGIKSGKYTKQLKANVKGAIRIRGLENGKTYFGRVRRVLAEGFSVWSNEFIVIPDGDKNPEPPKILGVIKGEDKLIVRLEASEKITGYRVDLNKGNVLKIEKVNPGYLILPKNSIKVSTVNKYGVSRPTSILMKK</sequence>
<evidence type="ECO:0000259" key="5">
    <source>
        <dbReference type="Pfam" id="PF00703"/>
    </source>
</evidence>
<keyword evidence="3" id="KW-0326">Glycosidase</keyword>
<dbReference type="PRINTS" id="PR00132">
    <property type="entry name" value="GLHYDRLASE2"/>
</dbReference>
<name>A0ABX1RVN8_9FLAO</name>